<evidence type="ECO:0000313" key="2">
    <source>
        <dbReference type="Proteomes" id="UP000887578"/>
    </source>
</evidence>
<keyword evidence="1" id="KW-0472">Membrane</keyword>
<feature type="transmembrane region" description="Helical" evidence="1">
    <location>
        <begin position="125"/>
        <end position="145"/>
    </location>
</feature>
<feature type="transmembrane region" description="Helical" evidence="1">
    <location>
        <begin position="59"/>
        <end position="78"/>
    </location>
</feature>
<keyword evidence="2" id="KW-1185">Reference proteome</keyword>
<dbReference type="Proteomes" id="UP000887578">
    <property type="component" value="Unplaced"/>
</dbReference>
<sequence>MNALYFHPESIDQDPETKTSLRIYALLACGGNILLLGHMPYEETYNSKEYFDHLKQPWMIVYIVMCGVVSVISGGVWYRRYRDHKPENEKKSIVCQAIFLMFGNSFVHIGFSSIIHFILSGTSVFTIIGLFLTLLVFTALILLIIRTVFTYTDPLYMVSMMCGMDVINRAMFVIIVYHENFSCSYTDWLQFFCGGFFGTLVGLAGLLYNHGKLMNAYVSTQQNAGDERKEVDSAPLFISGTYNQAPQSEYQFH</sequence>
<accession>A0A914PDJ1</accession>
<feature type="transmembrane region" description="Helical" evidence="1">
    <location>
        <begin position="157"/>
        <end position="177"/>
    </location>
</feature>
<feature type="transmembrane region" description="Helical" evidence="1">
    <location>
        <begin position="189"/>
        <end position="208"/>
    </location>
</feature>
<proteinExistence type="predicted"/>
<keyword evidence="1" id="KW-1133">Transmembrane helix</keyword>
<protein>
    <submittedName>
        <fullName evidence="3">Transmembrane protein</fullName>
    </submittedName>
</protein>
<feature type="transmembrane region" description="Helical" evidence="1">
    <location>
        <begin position="21"/>
        <end position="39"/>
    </location>
</feature>
<name>A0A914PDJ1_9BILA</name>
<reference evidence="3" key="1">
    <citation type="submission" date="2022-11" db="UniProtKB">
        <authorList>
            <consortium name="WormBaseParasite"/>
        </authorList>
    </citation>
    <scope>IDENTIFICATION</scope>
</reference>
<feature type="transmembrane region" description="Helical" evidence="1">
    <location>
        <begin position="98"/>
        <end position="119"/>
    </location>
</feature>
<keyword evidence="1" id="KW-0812">Transmembrane</keyword>
<evidence type="ECO:0000313" key="3">
    <source>
        <dbReference type="WBParaSite" id="PDA_v2.g13520.t1"/>
    </source>
</evidence>
<dbReference type="AlphaFoldDB" id="A0A914PDJ1"/>
<organism evidence="2 3">
    <name type="scientific">Panagrolaimus davidi</name>
    <dbReference type="NCBI Taxonomy" id="227884"/>
    <lineage>
        <taxon>Eukaryota</taxon>
        <taxon>Metazoa</taxon>
        <taxon>Ecdysozoa</taxon>
        <taxon>Nematoda</taxon>
        <taxon>Chromadorea</taxon>
        <taxon>Rhabditida</taxon>
        <taxon>Tylenchina</taxon>
        <taxon>Panagrolaimomorpha</taxon>
        <taxon>Panagrolaimoidea</taxon>
        <taxon>Panagrolaimidae</taxon>
        <taxon>Panagrolaimus</taxon>
    </lineage>
</organism>
<evidence type="ECO:0000256" key="1">
    <source>
        <dbReference type="SAM" id="Phobius"/>
    </source>
</evidence>
<dbReference type="WBParaSite" id="PDA_v2.g13520.t1">
    <property type="protein sequence ID" value="PDA_v2.g13520.t1"/>
    <property type="gene ID" value="PDA_v2.g13520"/>
</dbReference>